<reference evidence="4" key="2">
    <citation type="submission" date="2020-11" db="EMBL/GenBank/DDBJ databases">
        <authorList>
            <person name="McCartney M.A."/>
            <person name="Auch B."/>
            <person name="Kono T."/>
            <person name="Mallez S."/>
            <person name="Becker A."/>
            <person name="Gohl D.M."/>
            <person name="Silverstein K.A.T."/>
            <person name="Koren S."/>
            <person name="Bechman K.B."/>
            <person name="Herman A."/>
            <person name="Abrahante J.E."/>
            <person name="Garbe J."/>
        </authorList>
    </citation>
    <scope>NUCLEOTIDE SEQUENCE</scope>
    <source>
        <strain evidence="4">Duluth1</strain>
        <tissue evidence="4">Whole animal</tissue>
    </source>
</reference>
<keyword evidence="5" id="KW-1185">Reference proteome</keyword>
<dbReference type="GO" id="GO:0020037">
    <property type="term" value="F:heme binding"/>
    <property type="evidence" value="ECO:0007669"/>
    <property type="project" value="InterPro"/>
</dbReference>
<dbReference type="Pfam" id="PF03098">
    <property type="entry name" value="An_peroxidase"/>
    <property type="match status" value="1"/>
</dbReference>
<dbReference type="PROSITE" id="PS50292">
    <property type="entry name" value="PEROXIDASE_3"/>
    <property type="match status" value="1"/>
</dbReference>
<dbReference type="GO" id="GO:0004601">
    <property type="term" value="F:peroxidase activity"/>
    <property type="evidence" value="ECO:0007669"/>
    <property type="project" value="InterPro"/>
</dbReference>
<keyword evidence="3" id="KW-0325">Glycoprotein</keyword>
<evidence type="ECO:0000256" key="2">
    <source>
        <dbReference type="ARBA" id="ARBA00022525"/>
    </source>
</evidence>
<sequence length="80" mass="9186">MRIYKHLISVHIGVDEPRRKDRLGNPLPSARLISNVVHSVDGLSPRDKDFTSMVMQWGQFIDHEFVSTPVLKGGLTRYRI</sequence>
<gene>
    <name evidence="4" type="ORF">DPMN_061945</name>
</gene>
<evidence type="ECO:0000256" key="1">
    <source>
        <dbReference type="ARBA" id="ARBA00004613"/>
    </source>
</evidence>
<accession>A0A9D4C8W7</accession>
<proteinExistence type="predicted"/>
<dbReference type="EMBL" id="JAIWYP010000013">
    <property type="protein sequence ID" value="KAH3719114.1"/>
    <property type="molecule type" value="Genomic_DNA"/>
</dbReference>
<evidence type="ECO:0000313" key="4">
    <source>
        <dbReference type="EMBL" id="KAH3719114.1"/>
    </source>
</evidence>
<evidence type="ECO:0000256" key="3">
    <source>
        <dbReference type="ARBA" id="ARBA00023180"/>
    </source>
</evidence>
<dbReference type="Proteomes" id="UP000828390">
    <property type="component" value="Unassembled WGS sequence"/>
</dbReference>
<evidence type="ECO:0000313" key="5">
    <source>
        <dbReference type="Proteomes" id="UP000828390"/>
    </source>
</evidence>
<dbReference type="Gene3D" id="1.10.640.10">
    <property type="entry name" value="Haem peroxidase domain superfamily, animal type"/>
    <property type="match status" value="1"/>
</dbReference>
<dbReference type="GO" id="GO:0005576">
    <property type="term" value="C:extracellular region"/>
    <property type="evidence" value="ECO:0007669"/>
    <property type="project" value="UniProtKB-SubCell"/>
</dbReference>
<dbReference type="SUPFAM" id="SSF48113">
    <property type="entry name" value="Heme-dependent peroxidases"/>
    <property type="match status" value="1"/>
</dbReference>
<dbReference type="PANTHER" id="PTHR11475:SF4">
    <property type="entry name" value="CHORION PEROXIDASE"/>
    <property type="match status" value="1"/>
</dbReference>
<dbReference type="InterPro" id="IPR010255">
    <property type="entry name" value="Haem_peroxidase_sf"/>
</dbReference>
<dbReference type="PANTHER" id="PTHR11475">
    <property type="entry name" value="OXIDASE/PEROXIDASE"/>
    <property type="match status" value="1"/>
</dbReference>
<dbReference type="GO" id="GO:0006979">
    <property type="term" value="P:response to oxidative stress"/>
    <property type="evidence" value="ECO:0007669"/>
    <property type="project" value="InterPro"/>
</dbReference>
<dbReference type="InterPro" id="IPR019791">
    <property type="entry name" value="Haem_peroxidase_animal"/>
</dbReference>
<keyword evidence="2" id="KW-0964">Secreted</keyword>
<protein>
    <submittedName>
        <fullName evidence="4">Uncharacterized protein</fullName>
    </submittedName>
</protein>
<name>A0A9D4C8W7_DREPO</name>
<dbReference type="InterPro" id="IPR037120">
    <property type="entry name" value="Haem_peroxidase_sf_animal"/>
</dbReference>
<organism evidence="4 5">
    <name type="scientific">Dreissena polymorpha</name>
    <name type="common">Zebra mussel</name>
    <name type="synonym">Mytilus polymorpha</name>
    <dbReference type="NCBI Taxonomy" id="45954"/>
    <lineage>
        <taxon>Eukaryota</taxon>
        <taxon>Metazoa</taxon>
        <taxon>Spiralia</taxon>
        <taxon>Lophotrochozoa</taxon>
        <taxon>Mollusca</taxon>
        <taxon>Bivalvia</taxon>
        <taxon>Autobranchia</taxon>
        <taxon>Heteroconchia</taxon>
        <taxon>Euheterodonta</taxon>
        <taxon>Imparidentia</taxon>
        <taxon>Neoheterodontei</taxon>
        <taxon>Myida</taxon>
        <taxon>Dreissenoidea</taxon>
        <taxon>Dreissenidae</taxon>
        <taxon>Dreissena</taxon>
    </lineage>
</organism>
<comment type="subcellular location">
    <subcellularLocation>
        <location evidence="1">Secreted</location>
    </subcellularLocation>
</comment>
<dbReference type="AlphaFoldDB" id="A0A9D4C8W7"/>
<reference evidence="4" key="1">
    <citation type="journal article" date="2019" name="bioRxiv">
        <title>The Genome of the Zebra Mussel, Dreissena polymorpha: A Resource for Invasive Species Research.</title>
        <authorList>
            <person name="McCartney M.A."/>
            <person name="Auch B."/>
            <person name="Kono T."/>
            <person name="Mallez S."/>
            <person name="Zhang Y."/>
            <person name="Obille A."/>
            <person name="Becker A."/>
            <person name="Abrahante J.E."/>
            <person name="Garbe J."/>
            <person name="Badalamenti J.P."/>
            <person name="Herman A."/>
            <person name="Mangelson H."/>
            <person name="Liachko I."/>
            <person name="Sullivan S."/>
            <person name="Sone E.D."/>
            <person name="Koren S."/>
            <person name="Silverstein K.A.T."/>
            <person name="Beckman K.B."/>
            <person name="Gohl D.M."/>
        </authorList>
    </citation>
    <scope>NUCLEOTIDE SEQUENCE</scope>
    <source>
        <strain evidence="4">Duluth1</strain>
        <tissue evidence="4">Whole animal</tissue>
    </source>
</reference>
<comment type="caution">
    <text evidence="4">The sequence shown here is derived from an EMBL/GenBank/DDBJ whole genome shotgun (WGS) entry which is preliminary data.</text>
</comment>